<dbReference type="InterPro" id="IPR052748">
    <property type="entry name" value="ISR_Activator"/>
</dbReference>
<proteinExistence type="predicted"/>
<dbReference type="InterPro" id="IPR036680">
    <property type="entry name" value="SPOR-like_sf"/>
</dbReference>
<dbReference type="Gene3D" id="3.30.70.1070">
    <property type="entry name" value="Sporulation related repeat"/>
    <property type="match status" value="1"/>
</dbReference>
<sequence>MRRVPIGGVVAPAALLIAGLAATPALAVPDVKAGVDAWAQGDYRKAVEEWRGPAVAGDADAQFNLAQAYKLGRGVPLDPTLAESWFRKAAVQGHVQAADNYGLALFQAGKKAEAAPWLEKSVAHGEPRAQLVLGTMLFNGDGIPRDYPRAYALMTLASQAGLQAASQTLAQMDQYITPPDRQHGVELAQRYRAQLTALPTPAPIASGSKRVMVGPDPVTGQTASRDAPSPRAASSPQPTVQPVPVEPSRPSTTGYGASYPMPGAPASPRPAVVREEASNGVRHTRPAAPAPQPRPVKAAPVAHASGGAWRIQLGAFRDRGNADALWQRVRGHLGGAQPFFVTAGGVTRLQAGGYANRGAAQAACSRSGQPCVVVAP</sequence>
<dbReference type="Pfam" id="PF05036">
    <property type="entry name" value="SPOR"/>
    <property type="match status" value="1"/>
</dbReference>
<dbReference type="Gene3D" id="1.25.40.10">
    <property type="entry name" value="Tetratricopeptide repeat domain"/>
    <property type="match status" value="1"/>
</dbReference>
<evidence type="ECO:0000313" key="4">
    <source>
        <dbReference type="EMBL" id="NUU48546.1"/>
    </source>
</evidence>
<reference evidence="4 5" key="1">
    <citation type="submission" date="2020-05" db="EMBL/GenBank/DDBJ databases">
        <title>Genome Sequencing of Type Strains.</title>
        <authorList>
            <person name="Lemaire J.F."/>
            <person name="Inderbitzin P."/>
            <person name="Gregorio O.A."/>
            <person name="Collins S.B."/>
            <person name="Wespe N."/>
            <person name="Knight-Connoni V."/>
        </authorList>
    </citation>
    <scope>NUCLEOTIDE SEQUENCE [LARGE SCALE GENOMIC DNA]</scope>
    <source>
        <strain evidence="4 5">DSM 100049</strain>
    </source>
</reference>
<comment type="caution">
    <text evidence="4">The sequence shown here is derived from an EMBL/GenBank/DDBJ whole genome shotgun (WGS) entry which is preliminary data.</text>
</comment>
<keyword evidence="2" id="KW-0732">Signal</keyword>
<dbReference type="AlphaFoldDB" id="A0A7Y6EIP1"/>
<feature type="region of interest" description="Disordered" evidence="1">
    <location>
        <begin position="200"/>
        <end position="270"/>
    </location>
</feature>
<evidence type="ECO:0000256" key="1">
    <source>
        <dbReference type="SAM" id="MobiDB-lite"/>
    </source>
</evidence>
<dbReference type="Proteomes" id="UP000536441">
    <property type="component" value="Unassembled WGS sequence"/>
</dbReference>
<accession>A0A7Y6EIP1</accession>
<dbReference type="InterPro" id="IPR007730">
    <property type="entry name" value="SPOR-like_dom"/>
</dbReference>
<dbReference type="Pfam" id="PF08238">
    <property type="entry name" value="Sel1"/>
    <property type="match status" value="2"/>
</dbReference>
<dbReference type="PROSITE" id="PS51724">
    <property type="entry name" value="SPOR"/>
    <property type="match status" value="1"/>
</dbReference>
<evidence type="ECO:0000259" key="3">
    <source>
        <dbReference type="PROSITE" id="PS51724"/>
    </source>
</evidence>
<name>A0A7Y6EIP1_9SPHN</name>
<feature type="signal peptide" evidence="2">
    <location>
        <begin position="1"/>
        <end position="27"/>
    </location>
</feature>
<dbReference type="EMBL" id="JABMCH010000070">
    <property type="protein sequence ID" value="NUU48546.1"/>
    <property type="molecule type" value="Genomic_DNA"/>
</dbReference>
<dbReference type="InterPro" id="IPR006597">
    <property type="entry name" value="Sel1-like"/>
</dbReference>
<evidence type="ECO:0000256" key="2">
    <source>
        <dbReference type="SAM" id="SignalP"/>
    </source>
</evidence>
<dbReference type="PANTHER" id="PTHR45011">
    <property type="entry name" value="DAP3-BINDING CELL DEATH ENHANCER 1"/>
    <property type="match status" value="1"/>
</dbReference>
<dbReference type="SMART" id="SM00671">
    <property type="entry name" value="SEL1"/>
    <property type="match status" value="2"/>
</dbReference>
<gene>
    <name evidence="4" type="ORF">HP438_16375</name>
</gene>
<dbReference type="GO" id="GO:0042834">
    <property type="term" value="F:peptidoglycan binding"/>
    <property type="evidence" value="ECO:0007669"/>
    <property type="project" value="InterPro"/>
</dbReference>
<keyword evidence="5" id="KW-1185">Reference proteome</keyword>
<dbReference type="SUPFAM" id="SSF110997">
    <property type="entry name" value="Sporulation related repeat"/>
    <property type="match status" value="1"/>
</dbReference>
<organism evidence="4 5">
    <name type="scientific">Sphingomonas zeae</name>
    <dbReference type="NCBI Taxonomy" id="1646122"/>
    <lineage>
        <taxon>Bacteria</taxon>
        <taxon>Pseudomonadati</taxon>
        <taxon>Pseudomonadota</taxon>
        <taxon>Alphaproteobacteria</taxon>
        <taxon>Sphingomonadales</taxon>
        <taxon>Sphingomonadaceae</taxon>
        <taxon>Sphingomonas</taxon>
    </lineage>
</organism>
<protein>
    <submittedName>
        <fullName evidence="4">Sporulation protein</fullName>
    </submittedName>
</protein>
<evidence type="ECO:0000313" key="5">
    <source>
        <dbReference type="Proteomes" id="UP000536441"/>
    </source>
</evidence>
<feature type="compositionally biased region" description="Low complexity" evidence="1">
    <location>
        <begin position="223"/>
        <end position="238"/>
    </location>
</feature>
<dbReference type="InterPro" id="IPR011990">
    <property type="entry name" value="TPR-like_helical_dom_sf"/>
</dbReference>
<dbReference type="PANTHER" id="PTHR45011:SF1">
    <property type="entry name" value="DAP3-BINDING CELL DEATH ENHANCER 1"/>
    <property type="match status" value="1"/>
</dbReference>
<feature type="domain" description="SPOR" evidence="3">
    <location>
        <begin position="303"/>
        <end position="376"/>
    </location>
</feature>
<dbReference type="SUPFAM" id="SSF81901">
    <property type="entry name" value="HCP-like"/>
    <property type="match status" value="1"/>
</dbReference>
<feature type="chain" id="PRO_5030597592" evidence="2">
    <location>
        <begin position="28"/>
        <end position="376"/>
    </location>
</feature>